<dbReference type="EMBL" id="DSQF01000019">
    <property type="protein sequence ID" value="HGZ43653.1"/>
    <property type="molecule type" value="Genomic_DNA"/>
</dbReference>
<accession>A0A832I6U3</accession>
<keyword evidence="4" id="KW-0592">Phosphate transport</keyword>
<protein>
    <recommendedName>
        <fullName evidence="4">Phosphate-binding protein</fullName>
    </recommendedName>
</protein>
<organism evidence="6">
    <name type="scientific">Eiseniibacteriota bacterium</name>
    <dbReference type="NCBI Taxonomy" id="2212470"/>
    <lineage>
        <taxon>Bacteria</taxon>
        <taxon>Candidatus Eiseniibacteriota</taxon>
    </lineage>
</organism>
<dbReference type="GO" id="GO:0042301">
    <property type="term" value="F:phosphate ion binding"/>
    <property type="evidence" value="ECO:0007669"/>
    <property type="project" value="UniProtKB-UniRule"/>
</dbReference>
<dbReference type="CDD" id="cd13653">
    <property type="entry name" value="PBP2_phosphate_like_1"/>
    <property type="match status" value="1"/>
</dbReference>
<evidence type="ECO:0000256" key="2">
    <source>
        <dbReference type="ARBA" id="ARBA00022448"/>
    </source>
</evidence>
<feature type="domain" description="PBP" evidence="5">
    <location>
        <begin position="30"/>
        <end position="266"/>
    </location>
</feature>
<dbReference type="PANTHER" id="PTHR30570:SF1">
    <property type="entry name" value="PHOSPHATE-BINDING PROTEIN PSTS"/>
    <property type="match status" value="1"/>
</dbReference>
<feature type="chain" id="PRO_5033096453" description="Phosphate-binding protein" evidence="4">
    <location>
        <begin position="26"/>
        <end position="281"/>
    </location>
</feature>
<dbReference type="Gene3D" id="3.40.190.10">
    <property type="entry name" value="Periplasmic binding protein-like II"/>
    <property type="match status" value="2"/>
</dbReference>
<comment type="similarity">
    <text evidence="1 4">Belongs to the PstS family.</text>
</comment>
<comment type="function">
    <text evidence="4">Involved in the system for phosphate transport across the cytoplasmic membrane.</text>
</comment>
<dbReference type="InterPro" id="IPR050811">
    <property type="entry name" value="Phosphate_ABC_transporter"/>
</dbReference>
<evidence type="ECO:0000256" key="4">
    <source>
        <dbReference type="RuleBase" id="RU367119"/>
    </source>
</evidence>
<dbReference type="SUPFAM" id="SSF53850">
    <property type="entry name" value="Periplasmic binding protein-like II"/>
    <property type="match status" value="1"/>
</dbReference>
<dbReference type="Pfam" id="PF12849">
    <property type="entry name" value="PBP_like_2"/>
    <property type="match status" value="1"/>
</dbReference>
<dbReference type="GO" id="GO:0006817">
    <property type="term" value="P:phosphate ion transport"/>
    <property type="evidence" value="ECO:0007669"/>
    <property type="project" value="UniProtKB-UniRule"/>
</dbReference>
<feature type="signal peptide" evidence="4">
    <location>
        <begin position="1"/>
        <end position="25"/>
    </location>
</feature>
<comment type="caution">
    <text evidence="6">The sequence shown here is derived from an EMBL/GenBank/DDBJ whole genome shotgun (WGS) entry which is preliminary data.</text>
</comment>
<dbReference type="InterPro" id="IPR011862">
    <property type="entry name" value="Phos-bd"/>
</dbReference>
<dbReference type="InterPro" id="IPR024370">
    <property type="entry name" value="PBP_domain"/>
</dbReference>
<reference evidence="6" key="1">
    <citation type="journal article" date="2020" name="mSystems">
        <title>Genome- and Community-Level Interaction Insights into Carbon Utilization and Element Cycling Functions of Hydrothermarchaeota in Hydrothermal Sediment.</title>
        <authorList>
            <person name="Zhou Z."/>
            <person name="Liu Y."/>
            <person name="Xu W."/>
            <person name="Pan J."/>
            <person name="Luo Z.H."/>
            <person name="Li M."/>
        </authorList>
    </citation>
    <scope>NUCLEOTIDE SEQUENCE [LARGE SCALE GENOMIC DNA]</scope>
    <source>
        <strain evidence="6">SpSt-381</strain>
    </source>
</reference>
<evidence type="ECO:0000259" key="5">
    <source>
        <dbReference type="Pfam" id="PF12849"/>
    </source>
</evidence>
<dbReference type="AlphaFoldDB" id="A0A832I6U3"/>
<evidence type="ECO:0000256" key="3">
    <source>
        <dbReference type="ARBA" id="ARBA00022729"/>
    </source>
</evidence>
<keyword evidence="3 4" id="KW-0732">Signal</keyword>
<evidence type="ECO:0000313" key="6">
    <source>
        <dbReference type="EMBL" id="HGZ43653.1"/>
    </source>
</evidence>
<dbReference type="NCBIfam" id="TIGR02136">
    <property type="entry name" value="ptsS_2"/>
    <property type="match status" value="1"/>
</dbReference>
<sequence>MRGGRFILYAAGLAAALALSHWGCAQRERALTIKGSDTMVILGQRWAETYMKEHPGALVQVTGGGSGTGIAALINGTTDICQSSRPLKDDEKRQLTEKFGGPGHETIVAMDGIALYAHQDNPVSEMTLDQVKAVYTGAITNWKDLGGPDAPVVVYSRENNSGTYEYFKDHVLGGADFAAGVQTLPGTAAVVNAVAQEPRALGYGGAAYAKGVKEIAIRRDASSPAVLPSLETVRSGEYPIARNLFYYTRRAPEGAAKAFIDWALSEAGQAIVTEVGYYPVR</sequence>
<name>A0A832I6U3_UNCEI</name>
<gene>
    <name evidence="6" type="ORF">ENR23_09545</name>
</gene>
<dbReference type="PANTHER" id="PTHR30570">
    <property type="entry name" value="PERIPLASMIC PHOSPHATE BINDING COMPONENT OF PHOSPHATE ABC TRANSPORTER"/>
    <property type="match status" value="1"/>
</dbReference>
<evidence type="ECO:0000256" key="1">
    <source>
        <dbReference type="ARBA" id="ARBA00008725"/>
    </source>
</evidence>
<proteinExistence type="inferred from homology"/>
<keyword evidence="2 4" id="KW-0813">Transport</keyword>